<organism evidence="2 3">
    <name type="scientific">Diplodia intermedia</name>
    <dbReference type="NCBI Taxonomy" id="856260"/>
    <lineage>
        <taxon>Eukaryota</taxon>
        <taxon>Fungi</taxon>
        <taxon>Dikarya</taxon>
        <taxon>Ascomycota</taxon>
        <taxon>Pezizomycotina</taxon>
        <taxon>Dothideomycetes</taxon>
        <taxon>Dothideomycetes incertae sedis</taxon>
        <taxon>Botryosphaeriales</taxon>
        <taxon>Botryosphaeriaceae</taxon>
        <taxon>Diplodia</taxon>
    </lineage>
</organism>
<dbReference type="SUPFAM" id="SSF82199">
    <property type="entry name" value="SET domain"/>
    <property type="match status" value="1"/>
</dbReference>
<dbReference type="Proteomes" id="UP001521184">
    <property type="component" value="Unassembled WGS sequence"/>
</dbReference>
<proteinExistence type="predicted"/>
<keyword evidence="3" id="KW-1185">Reference proteome</keyword>
<accession>A0ABR3U195</accession>
<dbReference type="PROSITE" id="PS50280">
    <property type="entry name" value="SET"/>
    <property type="match status" value="1"/>
</dbReference>
<gene>
    <name evidence="2" type="ORF">SLS58_001842</name>
</gene>
<evidence type="ECO:0000259" key="1">
    <source>
        <dbReference type="PROSITE" id="PS50280"/>
    </source>
</evidence>
<name>A0ABR3U195_9PEZI</name>
<evidence type="ECO:0000313" key="2">
    <source>
        <dbReference type="EMBL" id="KAL1649267.1"/>
    </source>
</evidence>
<evidence type="ECO:0000313" key="3">
    <source>
        <dbReference type="Proteomes" id="UP001521184"/>
    </source>
</evidence>
<reference evidence="2 3" key="1">
    <citation type="journal article" date="2023" name="Plant Dis.">
        <title>First Report of Diplodia intermedia Causing Canker and Dieback Diseases on Apple Trees in Canada.</title>
        <authorList>
            <person name="Ellouze W."/>
            <person name="Ilyukhin E."/>
            <person name="Sulman M."/>
            <person name="Ali S."/>
        </authorList>
    </citation>
    <scope>NUCLEOTIDE SEQUENCE [LARGE SCALE GENOMIC DNA]</scope>
    <source>
        <strain evidence="2 3">M45-28</strain>
    </source>
</reference>
<dbReference type="EMBL" id="JAKEKT020000007">
    <property type="protein sequence ID" value="KAL1649267.1"/>
    <property type="molecule type" value="Genomic_DNA"/>
</dbReference>
<protein>
    <recommendedName>
        <fullName evidence="1">SET domain-containing protein</fullName>
    </recommendedName>
</protein>
<dbReference type="PANTHER" id="PTHR47332:SF2">
    <property type="entry name" value="SET-6"/>
    <property type="match status" value="1"/>
</dbReference>
<dbReference type="InterPro" id="IPR053185">
    <property type="entry name" value="SET_domain_protein"/>
</dbReference>
<feature type="domain" description="SET" evidence="1">
    <location>
        <begin position="13"/>
        <end position="224"/>
    </location>
</feature>
<dbReference type="InterPro" id="IPR001214">
    <property type="entry name" value="SET_dom"/>
</dbReference>
<dbReference type="PANTHER" id="PTHR47332">
    <property type="entry name" value="SET DOMAIN-CONTAINING PROTEIN 5"/>
    <property type="match status" value="1"/>
</dbReference>
<sequence length="349" mass="37377">MSALPNAKTTTHPSLLLAPLPGRGIGTLATAKIARGTRLVTDAPLLAATNGQTLNVELFARSLVGAYAALSDDGRRRVAALAAHPEAVKEWMEFFKIEAAVASAEASAWGGGAGDFATTTTTATTMTFGTEASAATATATAAAPSSLSVEERAHLMAAWTTNCFGINKDESAAGWAGVIAPRAARFNHSCVPNAMFAWNDAVSAITVQTIKDVEEGEEVTVAYSDTTRAGRKRRESLKRLYGFNCDCSACSGDEVMLDDLRWRIKKLKEELVGRNGKIDGERAVEMVEEGVKLHEQADLIGSHLANFYRAAFAATEIRQYLEEELRVRTYCLGNDHPHVKELTGKLTGL</sequence>
<dbReference type="InterPro" id="IPR046341">
    <property type="entry name" value="SET_dom_sf"/>
</dbReference>
<comment type="caution">
    <text evidence="2">The sequence shown here is derived from an EMBL/GenBank/DDBJ whole genome shotgun (WGS) entry which is preliminary data.</text>
</comment>
<dbReference type="Gene3D" id="2.170.270.10">
    <property type="entry name" value="SET domain"/>
    <property type="match status" value="1"/>
</dbReference>
<dbReference type="Pfam" id="PF00856">
    <property type="entry name" value="SET"/>
    <property type="match status" value="1"/>
</dbReference>
<dbReference type="CDD" id="cd20071">
    <property type="entry name" value="SET_SMYD"/>
    <property type="match status" value="1"/>
</dbReference>